<comment type="subcellular location">
    <subcellularLocation>
        <location evidence="1">Cell membrane</location>
        <topology evidence="1">Lipid-anchor</topology>
        <topology evidence="1">GPI-anchor</topology>
    </subcellularLocation>
</comment>
<evidence type="ECO:0000256" key="8">
    <source>
        <dbReference type="ARBA" id="ARBA00023288"/>
    </source>
</evidence>
<reference evidence="13" key="1">
    <citation type="journal article" date="2023" name="Science">
        <title>Elucidation of the pathway for biosynthesis of saponin adjuvants from the soapbark tree.</title>
        <authorList>
            <person name="Reed J."/>
            <person name="Orme A."/>
            <person name="El-Demerdash A."/>
            <person name="Owen C."/>
            <person name="Martin L.B.B."/>
            <person name="Misra R.C."/>
            <person name="Kikuchi S."/>
            <person name="Rejzek M."/>
            <person name="Martin A.C."/>
            <person name="Harkess A."/>
            <person name="Leebens-Mack J."/>
            <person name="Louveau T."/>
            <person name="Stephenson M.J."/>
            <person name="Osbourn A."/>
        </authorList>
    </citation>
    <scope>NUCLEOTIDE SEQUENCE</scope>
    <source>
        <strain evidence="13">S10</strain>
    </source>
</reference>
<keyword evidence="10" id="KW-1133">Transmembrane helix</keyword>
<keyword evidence="6" id="KW-1015">Disulfide bond</keyword>
<name>A0AAD7QFP4_QUISA</name>
<dbReference type="GO" id="GO:0005886">
    <property type="term" value="C:plasma membrane"/>
    <property type="evidence" value="ECO:0007669"/>
    <property type="project" value="UniProtKB-SubCell"/>
</dbReference>
<dbReference type="SMART" id="SM00499">
    <property type="entry name" value="AAI"/>
    <property type="match status" value="1"/>
</dbReference>
<accession>A0AAD7QFP4</accession>
<keyword evidence="7" id="KW-0325">Glycoprotein</keyword>
<feature type="signal peptide" evidence="11">
    <location>
        <begin position="1"/>
        <end position="27"/>
    </location>
</feature>
<evidence type="ECO:0000256" key="7">
    <source>
        <dbReference type="ARBA" id="ARBA00023180"/>
    </source>
</evidence>
<dbReference type="InterPro" id="IPR043325">
    <property type="entry name" value="LTSS"/>
</dbReference>
<evidence type="ECO:0000256" key="10">
    <source>
        <dbReference type="SAM" id="Phobius"/>
    </source>
</evidence>
<dbReference type="Pfam" id="PF14368">
    <property type="entry name" value="LTP_2"/>
    <property type="match status" value="1"/>
</dbReference>
<evidence type="ECO:0000256" key="4">
    <source>
        <dbReference type="ARBA" id="ARBA00022622"/>
    </source>
</evidence>
<sequence>MEHFVPLCWRLTAVLTMAMVMTIPSFGQINTSCSPSMLSSVTPCLNFLSGSSSNGTSPTPNCCNSLRSLTSNGTDCFCLIVTASVPFRVPINRTLAISLPRACNLPGVPVQCKATAAPLPAPGPASLGPSASHGFIPSPSPEASDVPEPITPALAPQSDTTPLLTPPSPTVDSEAPAGTTAGSRPVLTPSSAVSYSLSTTLLLVVIGLAALKFY</sequence>
<keyword evidence="4" id="KW-0336">GPI-anchor</keyword>
<dbReference type="InterPro" id="IPR036312">
    <property type="entry name" value="Bifun_inhib/LTP/seed_sf"/>
</dbReference>
<organism evidence="13 14">
    <name type="scientific">Quillaja saponaria</name>
    <name type="common">Soap bark tree</name>
    <dbReference type="NCBI Taxonomy" id="32244"/>
    <lineage>
        <taxon>Eukaryota</taxon>
        <taxon>Viridiplantae</taxon>
        <taxon>Streptophyta</taxon>
        <taxon>Embryophyta</taxon>
        <taxon>Tracheophyta</taxon>
        <taxon>Spermatophyta</taxon>
        <taxon>Magnoliopsida</taxon>
        <taxon>eudicotyledons</taxon>
        <taxon>Gunneridae</taxon>
        <taxon>Pentapetalae</taxon>
        <taxon>rosids</taxon>
        <taxon>fabids</taxon>
        <taxon>Fabales</taxon>
        <taxon>Quillajaceae</taxon>
        <taxon>Quillaja</taxon>
    </lineage>
</organism>
<evidence type="ECO:0000256" key="11">
    <source>
        <dbReference type="SAM" id="SignalP"/>
    </source>
</evidence>
<dbReference type="InterPro" id="IPR016140">
    <property type="entry name" value="Bifunc_inhib/LTP/seed_store"/>
</dbReference>
<evidence type="ECO:0000256" key="2">
    <source>
        <dbReference type="ARBA" id="ARBA00009748"/>
    </source>
</evidence>
<dbReference type="Gene3D" id="1.10.110.10">
    <property type="entry name" value="Plant lipid-transfer and hydrophobic proteins"/>
    <property type="match status" value="1"/>
</dbReference>
<keyword evidence="10" id="KW-0472">Membrane</keyword>
<feature type="region of interest" description="Disordered" evidence="9">
    <location>
        <begin position="128"/>
        <end position="189"/>
    </location>
</feature>
<protein>
    <submittedName>
        <fullName evidence="13">Non-specific lipid-transfer protein</fullName>
    </submittedName>
</protein>
<evidence type="ECO:0000256" key="1">
    <source>
        <dbReference type="ARBA" id="ARBA00004609"/>
    </source>
</evidence>
<keyword evidence="14" id="KW-1185">Reference proteome</keyword>
<dbReference type="CDD" id="cd00010">
    <property type="entry name" value="AAI_LTSS"/>
    <property type="match status" value="1"/>
</dbReference>
<proteinExistence type="inferred from homology"/>
<keyword evidence="5 11" id="KW-0732">Signal</keyword>
<gene>
    <name evidence="13" type="ORF">O6P43_003339</name>
</gene>
<feature type="transmembrane region" description="Helical" evidence="10">
    <location>
        <begin position="192"/>
        <end position="211"/>
    </location>
</feature>
<feature type="domain" description="Bifunctional inhibitor/plant lipid transfer protein/seed storage helical" evidence="12">
    <location>
        <begin position="33"/>
        <end position="112"/>
    </location>
</feature>
<feature type="chain" id="PRO_5041994306" evidence="11">
    <location>
        <begin position="28"/>
        <end position="214"/>
    </location>
</feature>
<evidence type="ECO:0000256" key="5">
    <source>
        <dbReference type="ARBA" id="ARBA00022729"/>
    </source>
</evidence>
<dbReference type="EMBL" id="JARAOO010000002">
    <property type="protein sequence ID" value="KAJ7980011.1"/>
    <property type="molecule type" value="Genomic_DNA"/>
</dbReference>
<evidence type="ECO:0000256" key="9">
    <source>
        <dbReference type="SAM" id="MobiDB-lite"/>
    </source>
</evidence>
<keyword evidence="8" id="KW-0449">Lipoprotein</keyword>
<dbReference type="Proteomes" id="UP001163823">
    <property type="component" value="Chromosome 2"/>
</dbReference>
<comment type="caution">
    <text evidence="13">The sequence shown here is derived from an EMBL/GenBank/DDBJ whole genome shotgun (WGS) entry which is preliminary data.</text>
</comment>
<comment type="similarity">
    <text evidence="2">Belongs to the plant LTP family.</text>
</comment>
<dbReference type="PANTHER" id="PTHR33044">
    <property type="entry name" value="BIFUNCTIONAL INHIBITOR/LIPID-TRANSFER PROTEIN/SEED STORAGE 2S ALBUMIN SUPERFAMILY PROTEIN-RELATED"/>
    <property type="match status" value="1"/>
</dbReference>
<dbReference type="KEGG" id="qsa:O6P43_003339"/>
<evidence type="ECO:0000259" key="12">
    <source>
        <dbReference type="SMART" id="SM00499"/>
    </source>
</evidence>
<keyword evidence="3" id="KW-1003">Cell membrane</keyword>
<dbReference type="SUPFAM" id="SSF47699">
    <property type="entry name" value="Bifunctional inhibitor/lipid-transfer protein/seed storage 2S albumin"/>
    <property type="match status" value="1"/>
</dbReference>
<evidence type="ECO:0000256" key="3">
    <source>
        <dbReference type="ARBA" id="ARBA00022475"/>
    </source>
</evidence>
<keyword evidence="10" id="KW-0812">Transmembrane</keyword>
<dbReference type="GO" id="GO:0098552">
    <property type="term" value="C:side of membrane"/>
    <property type="evidence" value="ECO:0007669"/>
    <property type="project" value="UniProtKB-KW"/>
</dbReference>
<evidence type="ECO:0000313" key="13">
    <source>
        <dbReference type="EMBL" id="KAJ7980011.1"/>
    </source>
</evidence>
<evidence type="ECO:0000313" key="14">
    <source>
        <dbReference type="Proteomes" id="UP001163823"/>
    </source>
</evidence>
<evidence type="ECO:0000256" key="6">
    <source>
        <dbReference type="ARBA" id="ARBA00023157"/>
    </source>
</evidence>
<dbReference type="AlphaFoldDB" id="A0AAD7QFP4"/>